<reference evidence="2 3" key="1">
    <citation type="submission" date="2017-04" db="EMBL/GenBank/DDBJ databases">
        <authorList>
            <person name="Afonso C.L."/>
            <person name="Miller P.J."/>
            <person name="Scott M.A."/>
            <person name="Spackman E."/>
            <person name="Goraichik I."/>
            <person name="Dimitrov K.M."/>
            <person name="Suarez D.L."/>
            <person name="Swayne D.E."/>
        </authorList>
    </citation>
    <scope>NUCLEOTIDE SEQUENCE [LARGE SCALE GENOMIC DNA]</scope>
    <source>
        <strain evidence="2 3">B5P</strain>
    </source>
</reference>
<evidence type="ECO:0008006" key="4">
    <source>
        <dbReference type="Google" id="ProtNLM"/>
    </source>
</evidence>
<name>A0A1X7PZF1_9HYPH</name>
<gene>
    <name evidence="2" type="ORF">SAMN02982922_5837</name>
</gene>
<proteinExistence type="predicted"/>
<sequence>MPGTVPEFGERLSKAWSSDTSSKWSVERPALGQCSVSALVVQDVFGGELLKTRVGDDWHFYNQIDGRRFDLTAEQFEGAVSYDDLPASREDAFSDTSPEQYKALRAALEL</sequence>
<accession>A0A1X7PZF1</accession>
<dbReference type="OrthoDB" id="9792518at2"/>
<evidence type="ECO:0000313" key="2">
    <source>
        <dbReference type="EMBL" id="SMH57599.1"/>
    </source>
</evidence>
<organism evidence="2 3">
    <name type="scientific">Mesorhizobium australicum</name>
    <dbReference type="NCBI Taxonomy" id="536018"/>
    <lineage>
        <taxon>Bacteria</taxon>
        <taxon>Pseudomonadati</taxon>
        <taxon>Pseudomonadota</taxon>
        <taxon>Alphaproteobacteria</taxon>
        <taxon>Hyphomicrobiales</taxon>
        <taxon>Phyllobacteriaceae</taxon>
        <taxon>Mesorhizobium</taxon>
    </lineage>
</organism>
<dbReference type="RefSeq" id="WP_085467387.1">
    <property type="nucleotide sequence ID" value="NZ_FXBL01000004.1"/>
</dbReference>
<dbReference type="Proteomes" id="UP000193083">
    <property type="component" value="Unassembled WGS sequence"/>
</dbReference>
<dbReference type="InterPro" id="IPR056238">
    <property type="entry name" value="YunG-like"/>
</dbReference>
<dbReference type="Pfam" id="PF24585">
    <property type="entry name" value="YunG"/>
    <property type="match status" value="1"/>
</dbReference>
<evidence type="ECO:0000256" key="1">
    <source>
        <dbReference type="SAM" id="MobiDB-lite"/>
    </source>
</evidence>
<feature type="region of interest" description="Disordered" evidence="1">
    <location>
        <begin position="1"/>
        <end position="22"/>
    </location>
</feature>
<keyword evidence="3" id="KW-1185">Reference proteome</keyword>
<evidence type="ECO:0000313" key="3">
    <source>
        <dbReference type="Proteomes" id="UP000193083"/>
    </source>
</evidence>
<dbReference type="EMBL" id="FXBL01000004">
    <property type="protein sequence ID" value="SMH57599.1"/>
    <property type="molecule type" value="Genomic_DNA"/>
</dbReference>
<protein>
    <recommendedName>
        <fullName evidence="4">YunG</fullName>
    </recommendedName>
</protein>
<dbReference type="AlphaFoldDB" id="A0A1X7PZF1"/>